<evidence type="ECO:0000313" key="2">
    <source>
        <dbReference type="EMBL" id="RNF30029.1"/>
    </source>
</evidence>
<feature type="region of interest" description="Disordered" evidence="1">
    <location>
        <begin position="33"/>
        <end position="59"/>
    </location>
</feature>
<organism evidence="2 3">
    <name type="scientific">Massilia aurea</name>
    <dbReference type="NCBI Taxonomy" id="373040"/>
    <lineage>
        <taxon>Bacteria</taxon>
        <taxon>Pseudomonadati</taxon>
        <taxon>Pseudomonadota</taxon>
        <taxon>Betaproteobacteria</taxon>
        <taxon>Burkholderiales</taxon>
        <taxon>Oxalobacteraceae</taxon>
        <taxon>Telluria group</taxon>
        <taxon>Massilia</taxon>
    </lineage>
</organism>
<feature type="region of interest" description="Disordered" evidence="1">
    <location>
        <begin position="1"/>
        <end position="21"/>
    </location>
</feature>
<dbReference type="Proteomes" id="UP000283254">
    <property type="component" value="Unassembled WGS sequence"/>
</dbReference>
<dbReference type="OrthoDB" id="8481003at2"/>
<sequence>MKQNLNDSETARPEDDWGLSLEEQHVLAEERARRARVIRPAPPKGAPPAMALPRAGASAPTSVPGAHAALLPHRGKLDQFPAFATRSALFCASKHASALPQNTPLKSQGTYALRAGGPRLDMRDKAVWEAAIGMAKECPDPSQEIPINLSELSRRIGQRDANGAALTRVWKSLERLAQADVELTLQGKVHAGKMLAAATFNGSSRSIRLDFGLCALVLESDAQFKINSVRRHSLSSALAQWLHDFFSTHSAYGAALTLGYLRELCGFDGQTRRFPKLLDAAMAELATKAPQLVTGHRISKVGRSSEKWTLNVDRGPEAPVFTKARANIAPPSFPTAPKPRQTKKWLAL</sequence>
<proteinExistence type="predicted"/>
<evidence type="ECO:0000313" key="3">
    <source>
        <dbReference type="Proteomes" id="UP000283254"/>
    </source>
</evidence>
<keyword evidence="3" id="KW-1185">Reference proteome</keyword>
<name>A0A422QJ67_9BURK</name>
<evidence type="ECO:0008006" key="4">
    <source>
        <dbReference type="Google" id="ProtNLM"/>
    </source>
</evidence>
<dbReference type="EMBL" id="JSAB01000148">
    <property type="protein sequence ID" value="RNF30029.1"/>
    <property type="molecule type" value="Genomic_DNA"/>
</dbReference>
<protein>
    <recommendedName>
        <fullName evidence="4">Replication protein</fullName>
    </recommendedName>
</protein>
<comment type="caution">
    <text evidence="2">The sequence shown here is derived from an EMBL/GenBank/DDBJ whole genome shotgun (WGS) entry which is preliminary data.</text>
</comment>
<dbReference type="AlphaFoldDB" id="A0A422QJ67"/>
<gene>
    <name evidence="2" type="ORF">NM04_14910</name>
</gene>
<evidence type="ECO:0000256" key="1">
    <source>
        <dbReference type="SAM" id="MobiDB-lite"/>
    </source>
</evidence>
<dbReference type="RefSeq" id="WP_123070284.1">
    <property type="nucleotide sequence ID" value="NZ_JSAB01000148.1"/>
</dbReference>
<accession>A0A422QJ67</accession>
<reference evidence="2" key="1">
    <citation type="submission" date="2014-10" db="EMBL/GenBank/DDBJ databases">
        <title>Massilia sp. genome.</title>
        <authorList>
            <person name="Xu B."/>
            <person name="Dai L."/>
            <person name="Huang Z."/>
        </authorList>
    </citation>
    <scope>NUCLEOTIDE SEQUENCE [LARGE SCALE GENOMIC DNA]</scope>
    <source>
        <strain evidence="2">CFS-1</strain>
    </source>
</reference>